<dbReference type="STRING" id="993073.AS029_00095"/>
<dbReference type="InterPro" id="IPR029068">
    <property type="entry name" value="Glyas_Bleomycin-R_OHBP_Dase"/>
</dbReference>
<accession>A0A1G6GI81</accession>
<evidence type="ECO:0000313" key="2">
    <source>
        <dbReference type="EMBL" id="SDB81455.1"/>
    </source>
</evidence>
<proteinExistence type="predicted"/>
<dbReference type="AlphaFoldDB" id="A0A1G6GI81"/>
<dbReference type="EMBL" id="FMYG01000001">
    <property type="protein sequence ID" value="SDB81455.1"/>
    <property type="molecule type" value="Genomic_DNA"/>
</dbReference>
<evidence type="ECO:0000259" key="1">
    <source>
        <dbReference type="Pfam" id="PF18029"/>
    </source>
</evidence>
<protein>
    <submittedName>
        <fullName evidence="2">4a-hydroxytetrahydrobiopterin dehydratase</fullName>
    </submittedName>
</protein>
<name>A0A1G6GI81_9MICO</name>
<feature type="domain" description="Glyoxalase-like" evidence="1">
    <location>
        <begin position="124"/>
        <end position="214"/>
    </location>
</feature>
<dbReference type="InterPro" id="IPR041581">
    <property type="entry name" value="Glyoxalase_6"/>
</dbReference>
<dbReference type="Proteomes" id="UP000183203">
    <property type="component" value="Unassembled WGS sequence"/>
</dbReference>
<dbReference type="Pfam" id="PF18029">
    <property type="entry name" value="Glyoxalase_6"/>
    <property type="match status" value="1"/>
</dbReference>
<reference evidence="2 3" key="1">
    <citation type="submission" date="2016-09" db="EMBL/GenBank/DDBJ databases">
        <authorList>
            <person name="Capua I."/>
            <person name="De Benedictis P."/>
            <person name="Joannis T."/>
            <person name="Lombin L.H."/>
            <person name="Cattoli G."/>
        </authorList>
    </citation>
    <scope>NUCLEOTIDE SEQUENCE [LARGE SCALE GENOMIC DNA]</scope>
    <source>
        <strain evidence="2 3">NIO-1002</strain>
    </source>
</reference>
<evidence type="ECO:0000313" key="3">
    <source>
        <dbReference type="Proteomes" id="UP000183203"/>
    </source>
</evidence>
<sequence>MVDMTEDAQTISSKQFHDAAGVADWRVVSSGVQAVFRASSLRHAASLVEPASAAAEEHGILPDIDVRPEAVVVRVPLWATGGIAPAAPLFAAAVSQAAGRLGLRADPTAVQSLSIYVAQHSEADVRPFFLAVLGYDPVGETDAVDPLRIAPDLAFNPLTGDRPKRGRTHLDVFVPASDAQGRVDAALAAGGRLVDDSQAPAYWSIASPDNHGVDIASWLDTDG</sequence>
<dbReference type="OrthoDB" id="15077at2"/>
<dbReference type="Gene3D" id="3.10.180.10">
    <property type="entry name" value="2,3-Dihydroxybiphenyl 1,2-Dioxygenase, domain 1"/>
    <property type="match status" value="1"/>
</dbReference>
<organism evidence="2 3">
    <name type="scientific">Microbacterium enclense</name>
    <dbReference type="NCBI Taxonomy" id="993073"/>
    <lineage>
        <taxon>Bacteria</taxon>
        <taxon>Bacillati</taxon>
        <taxon>Actinomycetota</taxon>
        <taxon>Actinomycetes</taxon>
        <taxon>Micrococcales</taxon>
        <taxon>Microbacteriaceae</taxon>
        <taxon>Microbacterium</taxon>
    </lineage>
</organism>
<gene>
    <name evidence="2" type="ORF">SAMN05216418_0250</name>
</gene>